<feature type="compositionally biased region" description="Pro residues" evidence="5">
    <location>
        <begin position="597"/>
        <end position="606"/>
    </location>
</feature>
<evidence type="ECO:0000259" key="6">
    <source>
        <dbReference type="PROSITE" id="PS51635"/>
    </source>
</evidence>
<dbReference type="PROSITE" id="PS51635">
    <property type="entry name" value="PNPLA"/>
    <property type="match status" value="1"/>
</dbReference>
<dbReference type="Pfam" id="PF11815">
    <property type="entry name" value="DUF3336"/>
    <property type="match status" value="1"/>
</dbReference>
<dbReference type="Gene3D" id="3.40.1090.10">
    <property type="entry name" value="Cytosolic phospholipase A2 catalytic domain"/>
    <property type="match status" value="1"/>
</dbReference>
<dbReference type="Pfam" id="PF01734">
    <property type="entry name" value="Patatin"/>
    <property type="match status" value="1"/>
</dbReference>
<dbReference type="EMBL" id="HBEO01020801">
    <property type="protein sequence ID" value="CAD8490757.1"/>
    <property type="molecule type" value="Transcribed_RNA"/>
</dbReference>
<protein>
    <recommendedName>
        <fullName evidence="6">PNPLA domain-containing protein</fullName>
    </recommendedName>
</protein>
<dbReference type="PANTHER" id="PTHR14226">
    <property type="entry name" value="NEUROPATHY TARGET ESTERASE/SWISS CHEESE D.MELANOGASTER"/>
    <property type="match status" value="1"/>
</dbReference>
<sequence length="663" mass="73798">MASFVRWTRGRSAEQERKCAIGSWTRKMEEATTYEEWLAAAMKLDELQGAETWKRDPSSSFYDSRLIQERLSEMLRLEAKADYSSIVFWLRSGLTRNLGGTGNEELYKQTHVGTKRLIERHNEELIRMMWGICECKEEELSMQEKLDFFTESRHALGKTALLLSGGASLGMYHFGVIRALFLQGLLPRVMSGSSAGAIVLAIIGVRTSEELAELFGEGMEMIRRDIRLDFFAGKGSMSERLRKMLSKGVLMDVENLQEVLRHDIGDLTFAEAFERTGRIINISVSPGNNFEHARLLNYLTAPHVLVWSAASASCALPGLFESVELVAKNARGEQVSYHISSVRWTDGSLQSDLPINRLKELFNVNYVIVSQTNPHAIPFVQHLQRNPSKIGNSAGRPGILGRVCSAAGYFVKSEVIHRCQQVVDVGLAPSFLSSLLNQTYVGDVTIVAPITLQGYLTMISNPTPEALEKFVLVAERRTWPSIDRIRLQSQLEIVLDQCVRLLALRAHERSMQTISRGLAEGSHEGRRASMPITTRQRHTHLDLNQLFGTSSIRNNSAGNLQALSIVSTSLAPPAHARPDGALPLLPSNSDEGSGKNPPNPPEPPCLPRSKSWGFGSRLPTCAARVHKHILSDNELKGLAHRTRKGDLLWSFQGERGRGKEAKR</sequence>
<keyword evidence="3 4" id="KW-0443">Lipid metabolism</keyword>
<dbReference type="GO" id="GO:0004806">
    <property type="term" value="F:triacylglycerol lipase activity"/>
    <property type="evidence" value="ECO:0007669"/>
    <property type="project" value="InterPro"/>
</dbReference>
<dbReference type="GO" id="GO:0016042">
    <property type="term" value="P:lipid catabolic process"/>
    <property type="evidence" value="ECO:0007669"/>
    <property type="project" value="UniProtKB-UniRule"/>
</dbReference>
<feature type="active site" description="Nucleophile" evidence="4">
    <location>
        <position position="194"/>
    </location>
</feature>
<evidence type="ECO:0000256" key="4">
    <source>
        <dbReference type="PROSITE-ProRule" id="PRU01161"/>
    </source>
</evidence>
<proteinExistence type="predicted"/>
<feature type="short sequence motif" description="GXSXG" evidence="4">
    <location>
        <begin position="192"/>
        <end position="196"/>
    </location>
</feature>
<gene>
    <name evidence="7" type="ORF">HPHI1048_LOCUS14082</name>
</gene>
<keyword evidence="1 4" id="KW-0378">Hydrolase</keyword>
<accession>A0A7S0ER82</accession>
<evidence type="ECO:0000256" key="1">
    <source>
        <dbReference type="ARBA" id="ARBA00022801"/>
    </source>
</evidence>
<dbReference type="InterPro" id="IPR021771">
    <property type="entry name" value="Triacylglycerol_lipase_N"/>
</dbReference>
<dbReference type="AlphaFoldDB" id="A0A7S0ER82"/>
<dbReference type="InterPro" id="IPR002641">
    <property type="entry name" value="PNPLA_dom"/>
</dbReference>
<dbReference type="SUPFAM" id="SSF52151">
    <property type="entry name" value="FabD/lysophospholipase-like"/>
    <property type="match status" value="1"/>
</dbReference>
<dbReference type="InterPro" id="IPR016035">
    <property type="entry name" value="Acyl_Trfase/lysoPLipase"/>
</dbReference>
<feature type="region of interest" description="Disordered" evidence="5">
    <location>
        <begin position="574"/>
        <end position="611"/>
    </location>
</feature>
<evidence type="ECO:0000313" key="7">
    <source>
        <dbReference type="EMBL" id="CAD8490757.1"/>
    </source>
</evidence>
<reference evidence="7" key="1">
    <citation type="submission" date="2021-01" db="EMBL/GenBank/DDBJ databases">
        <authorList>
            <person name="Corre E."/>
            <person name="Pelletier E."/>
            <person name="Niang G."/>
            <person name="Scheremetjew M."/>
            <person name="Finn R."/>
            <person name="Kale V."/>
            <person name="Holt S."/>
            <person name="Cochrane G."/>
            <person name="Meng A."/>
            <person name="Brown T."/>
            <person name="Cohen L."/>
        </authorList>
    </citation>
    <scope>NUCLEOTIDE SEQUENCE</scope>
    <source>
        <strain evidence="7">CCMP325</strain>
    </source>
</reference>
<evidence type="ECO:0000256" key="3">
    <source>
        <dbReference type="ARBA" id="ARBA00023098"/>
    </source>
</evidence>
<feature type="domain" description="PNPLA" evidence="6">
    <location>
        <begin position="161"/>
        <end position="359"/>
    </location>
</feature>
<dbReference type="PANTHER" id="PTHR14226:SF10">
    <property type="entry name" value="TRIACYLGLYCEROL LIPASE 4-RELATED"/>
    <property type="match status" value="1"/>
</dbReference>
<evidence type="ECO:0000256" key="2">
    <source>
        <dbReference type="ARBA" id="ARBA00022963"/>
    </source>
</evidence>
<keyword evidence="2 4" id="KW-0442">Lipid degradation</keyword>
<name>A0A7S0ER82_9CRYP</name>
<feature type="active site" description="Proton acceptor" evidence="4">
    <location>
        <position position="346"/>
    </location>
</feature>
<comment type="caution">
    <text evidence="4">Lacks conserved residue(s) required for the propagation of feature annotation.</text>
</comment>
<organism evidence="7">
    <name type="scientific">Hanusia phi</name>
    <dbReference type="NCBI Taxonomy" id="3032"/>
    <lineage>
        <taxon>Eukaryota</taxon>
        <taxon>Cryptophyceae</taxon>
        <taxon>Pyrenomonadales</taxon>
        <taxon>Geminigeraceae</taxon>
        <taxon>Hanusia</taxon>
    </lineage>
</organism>
<evidence type="ECO:0000256" key="5">
    <source>
        <dbReference type="SAM" id="MobiDB-lite"/>
    </source>
</evidence>
<dbReference type="InterPro" id="IPR050301">
    <property type="entry name" value="NTE"/>
</dbReference>